<dbReference type="OrthoDB" id="1000448at2759"/>
<dbReference type="InterPro" id="IPR056924">
    <property type="entry name" value="SH3_Tf2-1"/>
</dbReference>
<dbReference type="EMBL" id="SSTD01002133">
    <property type="protein sequence ID" value="TYK28362.1"/>
    <property type="molecule type" value="Genomic_DNA"/>
</dbReference>
<protein>
    <submittedName>
        <fullName evidence="2">Pol protein</fullName>
    </submittedName>
</protein>
<name>A0A5A7TZI8_CUCMM</name>
<sequence length="279" mass="31467">MGPELVQSTNEAIQKIRARMQTAQSRQTSYADVRRKDLEFDVGYKVFLKVAPMKGVLQFEKKGKLSPRFVGPFEILERIGPVAYRLALPPSLSIVHDIFRVSMLRNPPRISPVRLQPTPSAKSYRRLLAKQTRTLLPFLHTTPAQPSSFVFLATKAVAAFVRAYDPSFAVVVPSKASHLCSLTSSGSHRAQTRVHACLNEPSREPTQAELPLKPSRSLCSSSHLSRSYLVESRLYSKCSLESTLLYLGWFVWTLTRTRIVAKSQVRDFLLLDPKLRLET</sequence>
<evidence type="ECO:0000313" key="3">
    <source>
        <dbReference type="EMBL" id="TYK28362.1"/>
    </source>
</evidence>
<dbReference type="PANTHER" id="PTHR46148">
    <property type="entry name" value="CHROMO DOMAIN-CONTAINING PROTEIN"/>
    <property type="match status" value="1"/>
</dbReference>
<proteinExistence type="predicted"/>
<evidence type="ECO:0000313" key="4">
    <source>
        <dbReference type="Proteomes" id="UP000321393"/>
    </source>
</evidence>
<accession>A0A5A7TZI8</accession>
<organism evidence="2 4">
    <name type="scientific">Cucumis melo var. makuwa</name>
    <name type="common">Oriental melon</name>
    <dbReference type="NCBI Taxonomy" id="1194695"/>
    <lineage>
        <taxon>Eukaryota</taxon>
        <taxon>Viridiplantae</taxon>
        <taxon>Streptophyta</taxon>
        <taxon>Embryophyta</taxon>
        <taxon>Tracheophyta</taxon>
        <taxon>Spermatophyta</taxon>
        <taxon>Magnoliopsida</taxon>
        <taxon>eudicotyledons</taxon>
        <taxon>Gunneridae</taxon>
        <taxon>Pentapetalae</taxon>
        <taxon>rosids</taxon>
        <taxon>fabids</taxon>
        <taxon>Cucurbitales</taxon>
        <taxon>Cucurbitaceae</taxon>
        <taxon>Benincaseae</taxon>
        <taxon>Cucumis</taxon>
    </lineage>
</organism>
<evidence type="ECO:0000313" key="2">
    <source>
        <dbReference type="EMBL" id="KAA0048560.1"/>
    </source>
</evidence>
<dbReference type="Proteomes" id="UP000321947">
    <property type="component" value="Unassembled WGS sequence"/>
</dbReference>
<feature type="domain" description="Tf2-1-like SH3-like" evidence="1">
    <location>
        <begin position="44"/>
        <end position="105"/>
    </location>
</feature>
<dbReference type="EMBL" id="SSTE01012822">
    <property type="protein sequence ID" value="KAA0048560.1"/>
    <property type="molecule type" value="Genomic_DNA"/>
</dbReference>
<comment type="caution">
    <text evidence="2">The sequence shown here is derived from an EMBL/GenBank/DDBJ whole genome shotgun (WGS) entry which is preliminary data.</text>
</comment>
<reference evidence="4 5" key="1">
    <citation type="submission" date="2019-08" db="EMBL/GenBank/DDBJ databases">
        <title>Draft genome sequences of two oriental melons (Cucumis melo L. var makuwa).</title>
        <authorList>
            <person name="Kwon S.-Y."/>
        </authorList>
    </citation>
    <scope>NUCLEOTIDE SEQUENCE [LARGE SCALE GENOMIC DNA]</scope>
    <source>
        <strain evidence="5">cv. Chang Bougi</strain>
        <strain evidence="4">cv. SW 3</strain>
        <tissue evidence="2">Leaf</tissue>
    </source>
</reference>
<dbReference type="Proteomes" id="UP000321393">
    <property type="component" value="Unassembled WGS sequence"/>
</dbReference>
<evidence type="ECO:0000259" key="1">
    <source>
        <dbReference type="Pfam" id="PF24626"/>
    </source>
</evidence>
<dbReference type="AlphaFoldDB" id="A0A5A7TZI8"/>
<dbReference type="Pfam" id="PF24626">
    <property type="entry name" value="SH3_Tf2-1"/>
    <property type="match status" value="1"/>
</dbReference>
<evidence type="ECO:0000313" key="5">
    <source>
        <dbReference type="Proteomes" id="UP000321947"/>
    </source>
</evidence>
<gene>
    <name evidence="3" type="ORF">E5676_scaffold600G002020</name>
    <name evidence="2" type="ORF">E6C27_scaffold61G001940</name>
</gene>
<dbReference type="PANTHER" id="PTHR46148:SF60">
    <property type="entry name" value="CHROMO DOMAIN-CONTAINING PROTEIN"/>
    <property type="match status" value="1"/>
</dbReference>